<keyword evidence="2" id="KW-1185">Reference proteome</keyword>
<name>A0A8X6STB8_TRICX</name>
<comment type="caution">
    <text evidence="1">The sequence shown here is derived from an EMBL/GenBank/DDBJ whole genome shotgun (WGS) entry which is preliminary data.</text>
</comment>
<proteinExistence type="predicted"/>
<sequence>MPWPAALDYAVEDPWREQLDRDDLTDARLGLSQVSLLARGGRETHPGALRTTHVHWQLYGTSHCPAGRCHHPEEKQCACRGGHGPQGQMRTCIDPSCLPQ</sequence>
<dbReference type="Proteomes" id="UP000887159">
    <property type="component" value="Unassembled WGS sequence"/>
</dbReference>
<dbReference type="EMBL" id="BMAU01021353">
    <property type="protein sequence ID" value="GFY19622.1"/>
    <property type="molecule type" value="Genomic_DNA"/>
</dbReference>
<protein>
    <submittedName>
        <fullName evidence="1">Uncharacterized protein</fullName>
    </submittedName>
</protein>
<gene>
    <name evidence="1" type="primary">AVEN_42401_1</name>
    <name evidence="1" type="ORF">TNCV_4647941</name>
</gene>
<organism evidence="1 2">
    <name type="scientific">Trichonephila clavipes</name>
    <name type="common">Golden silk orbweaver</name>
    <name type="synonym">Nephila clavipes</name>
    <dbReference type="NCBI Taxonomy" id="2585209"/>
    <lineage>
        <taxon>Eukaryota</taxon>
        <taxon>Metazoa</taxon>
        <taxon>Ecdysozoa</taxon>
        <taxon>Arthropoda</taxon>
        <taxon>Chelicerata</taxon>
        <taxon>Arachnida</taxon>
        <taxon>Araneae</taxon>
        <taxon>Araneomorphae</taxon>
        <taxon>Entelegynae</taxon>
        <taxon>Araneoidea</taxon>
        <taxon>Nephilidae</taxon>
        <taxon>Trichonephila</taxon>
    </lineage>
</organism>
<evidence type="ECO:0000313" key="2">
    <source>
        <dbReference type="Proteomes" id="UP000887159"/>
    </source>
</evidence>
<reference evidence="1" key="1">
    <citation type="submission" date="2020-08" db="EMBL/GenBank/DDBJ databases">
        <title>Multicomponent nature underlies the extraordinary mechanical properties of spider dragline silk.</title>
        <authorList>
            <person name="Kono N."/>
            <person name="Nakamura H."/>
            <person name="Mori M."/>
            <person name="Yoshida Y."/>
            <person name="Ohtoshi R."/>
            <person name="Malay A.D."/>
            <person name="Moran D.A.P."/>
            <person name="Tomita M."/>
            <person name="Numata K."/>
            <person name="Arakawa K."/>
        </authorList>
    </citation>
    <scope>NUCLEOTIDE SEQUENCE</scope>
</reference>
<dbReference type="AlphaFoldDB" id="A0A8X6STB8"/>
<accession>A0A8X6STB8</accession>
<evidence type="ECO:0000313" key="1">
    <source>
        <dbReference type="EMBL" id="GFY19622.1"/>
    </source>
</evidence>